<dbReference type="Proteomes" id="UP001176961">
    <property type="component" value="Unassembled WGS sequence"/>
</dbReference>
<comment type="caution">
    <text evidence="2">The sequence shown here is derived from an EMBL/GenBank/DDBJ whole genome shotgun (WGS) entry which is preliminary data.</text>
</comment>
<gene>
    <name evidence="2" type="ORF">CYNAS_LOCUS5829</name>
</gene>
<evidence type="ECO:0000256" key="1">
    <source>
        <dbReference type="SAM" id="SignalP"/>
    </source>
</evidence>
<feature type="signal peptide" evidence="1">
    <location>
        <begin position="1"/>
        <end position="20"/>
    </location>
</feature>
<reference evidence="2" key="1">
    <citation type="submission" date="2023-07" db="EMBL/GenBank/DDBJ databases">
        <authorList>
            <consortium name="CYATHOMIX"/>
        </authorList>
    </citation>
    <scope>NUCLEOTIDE SEQUENCE</scope>
    <source>
        <strain evidence="2">N/A</strain>
    </source>
</reference>
<evidence type="ECO:0000313" key="3">
    <source>
        <dbReference type="Proteomes" id="UP001176961"/>
    </source>
</evidence>
<sequence>MTKSHTLFSLLKSLWLRSTGQPGWCTCMICRDEMLNLPDPLGFSEDARKLQKRLRKMPKGYKCKSCLLKGIFHNKNDETCSIGTIEIQREGSIHISPHANMPLPEPPVQPKIVKTVSFSDPLEQHYFPDRYGIELIEDEGYHRESTSSCEGYAYINRTDYSQVEMNEKKHLKVVRMLEMIAEAPTTSAAHTPQKEEETSDVDDGYSLYEAHPPTLRFSNPVKFFHPDADSMDSYGTITSQEILEAFEKASEELLLDSFTSSVESPPKASLDDCLYTDLVHSSSMESTYV</sequence>
<protein>
    <submittedName>
        <fullName evidence="2">Uncharacterized protein</fullName>
    </submittedName>
</protein>
<keyword evidence="3" id="KW-1185">Reference proteome</keyword>
<accession>A0AA36GIA2</accession>
<proteinExistence type="predicted"/>
<feature type="chain" id="PRO_5041292079" evidence="1">
    <location>
        <begin position="21"/>
        <end position="289"/>
    </location>
</feature>
<dbReference type="EMBL" id="CATQJL010000112">
    <property type="protein sequence ID" value="CAJ0593846.1"/>
    <property type="molecule type" value="Genomic_DNA"/>
</dbReference>
<evidence type="ECO:0000313" key="2">
    <source>
        <dbReference type="EMBL" id="CAJ0593846.1"/>
    </source>
</evidence>
<organism evidence="2 3">
    <name type="scientific">Cylicocyclus nassatus</name>
    <name type="common">Nematode worm</name>
    <dbReference type="NCBI Taxonomy" id="53992"/>
    <lineage>
        <taxon>Eukaryota</taxon>
        <taxon>Metazoa</taxon>
        <taxon>Ecdysozoa</taxon>
        <taxon>Nematoda</taxon>
        <taxon>Chromadorea</taxon>
        <taxon>Rhabditida</taxon>
        <taxon>Rhabditina</taxon>
        <taxon>Rhabditomorpha</taxon>
        <taxon>Strongyloidea</taxon>
        <taxon>Strongylidae</taxon>
        <taxon>Cylicocyclus</taxon>
    </lineage>
</organism>
<dbReference type="AlphaFoldDB" id="A0AA36GIA2"/>
<keyword evidence="1" id="KW-0732">Signal</keyword>
<name>A0AA36GIA2_CYLNA</name>